<dbReference type="SUPFAM" id="SSF63411">
    <property type="entry name" value="LuxS/MPP-like metallohydrolase"/>
    <property type="match status" value="2"/>
</dbReference>
<proteinExistence type="predicted"/>
<dbReference type="EMBL" id="BPFH01000003">
    <property type="protein sequence ID" value="GIT95409.1"/>
    <property type="molecule type" value="Genomic_DNA"/>
</dbReference>
<feature type="domain" description="Peptidase M16 C-terminal" evidence="2">
    <location>
        <begin position="191"/>
        <end position="356"/>
    </location>
</feature>
<feature type="chain" id="PRO_5047400708" description="Peptidase M16 C-terminal domain-containing protein" evidence="1">
    <location>
        <begin position="21"/>
        <end position="453"/>
    </location>
</feature>
<evidence type="ECO:0000313" key="3">
    <source>
        <dbReference type="EMBL" id="GIT95409.1"/>
    </source>
</evidence>
<keyword evidence="4" id="KW-1185">Reference proteome</keyword>
<gene>
    <name evidence="3" type="ORF">JANAI62_20320</name>
</gene>
<feature type="signal peptide" evidence="1">
    <location>
        <begin position="1"/>
        <end position="20"/>
    </location>
</feature>
<dbReference type="Pfam" id="PF05193">
    <property type="entry name" value="Peptidase_M16_C"/>
    <property type="match status" value="1"/>
</dbReference>
<dbReference type="Proteomes" id="UP000786693">
    <property type="component" value="Unassembled WGS sequence"/>
</dbReference>
<reference evidence="3 4" key="1">
    <citation type="submission" date="2021-05" db="EMBL/GenBank/DDBJ databases">
        <title>Bacteria Genome sequencing.</title>
        <authorList>
            <person name="Takabe Y."/>
            <person name="Nakajima Y."/>
            <person name="Suzuki S."/>
            <person name="Shiozaki T."/>
        </authorList>
    </citation>
    <scope>NUCLEOTIDE SEQUENCE [LARGE SCALE GENOMIC DNA]</scope>
    <source>
        <strain evidence="3 4">AI_62</strain>
    </source>
</reference>
<name>A0ABQ4NLW5_9RHOB</name>
<keyword evidence="1" id="KW-0732">Signal</keyword>
<organism evidence="3 4">
    <name type="scientific">Jannaschia pagri</name>
    <dbReference type="NCBI Taxonomy" id="2829797"/>
    <lineage>
        <taxon>Bacteria</taxon>
        <taxon>Pseudomonadati</taxon>
        <taxon>Pseudomonadota</taxon>
        <taxon>Alphaproteobacteria</taxon>
        <taxon>Rhodobacterales</taxon>
        <taxon>Roseobacteraceae</taxon>
        <taxon>Jannaschia</taxon>
    </lineage>
</organism>
<sequence length="453" mass="48111">MKHLVSAVAVTLLLASCREAGPAADQVTSPAGHSYVHITLPGAEDVTVQVAWATDWAKRQDRAPATPYLGADLILMGGTADHAPGQAGEVFADLGSLGRLTASADHIIGDLTFTPDTLVETVSIANAHLRAPSLDDAWFLRLRDGLADTMAEAKTRPAHVAYDVARWAILGDRPVRRSLSLDDPRDVTETTREDVRVWHDQTILRAPEAIVVAGDIPRSQADAAVDGLLQGLPTTPGPARVATIADFTPRRILLHDPNADSTYITFVAQLPTVRGNEGFADLMIVDALTAGDRSVLFEAVRTRLRASYGFRGELARYGEDVRLFALSGGVETARLAEVEAAVRDAYGAFREAGSLSDLSERKQILADSLAEARTDTAQAAYGTLRALLQDRPPETVLTLGAMLDGVDDASIATRLQQVYPVPDGFVTIAVSADADALPGACVITQPAAAVDCP</sequence>
<protein>
    <recommendedName>
        <fullName evidence="2">Peptidase M16 C-terminal domain-containing protein</fullName>
    </recommendedName>
</protein>
<evidence type="ECO:0000259" key="2">
    <source>
        <dbReference type="Pfam" id="PF05193"/>
    </source>
</evidence>
<comment type="caution">
    <text evidence="3">The sequence shown here is derived from an EMBL/GenBank/DDBJ whole genome shotgun (WGS) entry which is preliminary data.</text>
</comment>
<accession>A0ABQ4NLW5</accession>
<dbReference type="RefSeq" id="WP_220748901.1">
    <property type="nucleotide sequence ID" value="NZ_BPFH01000003.1"/>
</dbReference>
<dbReference type="InterPro" id="IPR011249">
    <property type="entry name" value="Metalloenz_LuxS/M16"/>
</dbReference>
<dbReference type="Gene3D" id="3.30.830.10">
    <property type="entry name" value="Metalloenzyme, LuxS/M16 peptidase-like"/>
    <property type="match status" value="2"/>
</dbReference>
<evidence type="ECO:0000256" key="1">
    <source>
        <dbReference type="SAM" id="SignalP"/>
    </source>
</evidence>
<evidence type="ECO:0000313" key="4">
    <source>
        <dbReference type="Proteomes" id="UP000786693"/>
    </source>
</evidence>
<dbReference type="InterPro" id="IPR007863">
    <property type="entry name" value="Peptidase_M16_C"/>
</dbReference>
<dbReference type="PROSITE" id="PS51257">
    <property type="entry name" value="PROKAR_LIPOPROTEIN"/>
    <property type="match status" value="1"/>
</dbReference>